<name>A0A0B6ZKP8_9EUPU</name>
<organism evidence="1">
    <name type="scientific">Arion vulgaris</name>
    <dbReference type="NCBI Taxonomy" id="1028688"/>
    <lineage>
        <taxon>Eukaryota</taxon>
        <taxon>Metazoa</taxon>
        <taxon>Spiralia</taxon>
        <taxon>Lophotrochozoa</taxon>
        <taxon>Mollusca</taxon>
        <taxon>Gastropoda</taxon>
        <taxon>Heterobranchia</taxon>
        <taxon>Euthyneura</taxon>
        <taxon>Panpulmonata</taxon>
        <taxon>Eupulmonata</taxon>
        <taxon>Stylommatophora</taxon>
        <taxon>Helicina</taxon>
        <taxon>Arionoidea</taxon>
        <taxon>Arionidae</taxon>
        <taxon>Arion</taxon>
    </lineage>
</organism>
<dbReference type="EMBL" id="HACG01022082">
    <property type="protein sequence ID" value="CEK68947.1"/>
    <property type="molecule type" value="Transcribed_RNA"/>
</dbReference>
<sequence length="57" mass="6373">MNNEMAGIAIGAHNIYNLRCADDTVLIAKIEIDLPGNAKKKEIDLQENITFKMQKIT</sequence>
<gene>
    <name evidence="1" type="primary">ORF68359</name>
</gene>
<accession>A0A0B6ZKP8</accession>
<protein>
    <submittedName>
        <fullName evidence="1">Uncharacterized protein</fullName>
    </submittedName>
</protein>
<evidence type="ECO:0000313" key="1">
    <source>
        <dbReference type="EMBL" id="CEK68947.1"/>
    </source>
</evidence>
<dbReference type="AlphaFoldDB" id="A0A0B6ZKP8"/>
<feature type="non-terminal residue" evidence="1">
    <location>
        <position position="57"/>
    </location>
</feature>
<reference evidence="1" key="1">
    <citation type="submission" date="2014-12" db="EMBL/GenBank/DDBJ databases">
        <title>Insight into the proteome of Arion vulgaris.</title>
        <authorList>
            <person name="Aradska J."/>
            <person name="Bulat T."/>
            <person name="Smidak R."/>
            <person name="Sarate P."/>
            <person name="Gangsoo J."/>
            <person name="Sialana F."/>
            <person name="Bilban M."/>
            <person name="Lubec G."/>
        </authorList>
    </citation>
    <scope>NUCLEOTIDE SEQUENCE</scope>
    <source>
        <tissue evidence="1">Skin</tissue>
    </source>
</reference>
<proteinExistence type="predicted"/>